<feature type="region of interest" description="Disordered" evidence="1">
    <location>
        <begin position="66"/>
        <end position="85"/>
    </location>
</feature>
<keyword evidence="3" id="KW-1185">Reference proteome</keyword>
<evidence type="ECO:0000313" key="3">
    <source>
        <dbReference type="Proteomes" id="UP000324222"/>
    </source>
</evidence>
<dbReference type="Proteomes" id="UP000324222">
    <property type="component" value="Unassembled WGS sequence"/>
</dbReference>
<dbReference type="EMBL" id="VSRR010007387">
    <property type="protein sequence ID" value="MPC46804.1"/>
    <property type="molecule type" value="Genomic_DNA"/>
</dbReference>
<sequence length="85" mass="9051">MAVQVTLSSRHKPSSAVSTPATMPPEHRWLTTAARNAVYLRPANFGALNSPLHCEFALSVPRISTAGGGGAQDETMTRCVTDQLD</sequence>
<evidence type="ECO:0000256" key="1">
    <source>
        <dbReference type="SAM" id="MobiDB-lite"/>
    </source>
</evidence>
<name>A0A5B7FR15_PORTR</name>
<reference evidence="2 3" key="1">
    <citation type="submission" date="2019-05" db="EMBL/GenBank/DDBJ databases">
        <title>Another draft genome of Portunus trituberculatus and its Hox gene families provides insights of decapod evolution.</title>
        <authorList>
            <person name="Jeong J.-H."/>
            <person name="Song I."/>
            <person name="Kim S."/>
            <person name="Choi T."/>
            <person name="Kim D."/>
            <person name="Ryu S."/>
            <person name="Kim W."/>
        </authorList>
    </citation>
    <scope>NUCLEOTIDE SEQUENCE [LARGE SCALE GENOMIC DNA]</scope>
    <source>
        <tissue evidence="2">Muscle</tissue>
    </source>
</reference>
<organism evidence="2 3">
    <name type="scientific">Portunus trituberculatus</name>
    <name type="common">Swimming crab</name>
    <name type="synonym">Neptunus trituberculatus</name>
    <dbReference type="NCBI Taxonomy" id="210409"/>
    <lineage>
        <taxon>Eukaryota</taxon>
        <taxon>Metazoa</taxon>
        <taxon>Ecdysozoa</taxon>
        <taxon>Arthropoda</taxon>
        <taxon>Crustacea</taxon>
        <taxon>Multicrustacea</taxon>
        <taxon>Malacostraca</taxon>
        <taxon>Eumalacostraca</taxon>
        <taxon>Eucarida</taxon>
        <taxon>Decapoda</taxon>
        <taxon>Pleocyemata</taxon>
        <taxon>Brachyura</taxon>
        <taxon>Eubrachyura</taxon>
        <taxon>Portunoidea</taxon>
        <taxon>Portunidae</taxon>
        <taxon>Portuninae</taxon>
        <taxon>Portunus</taxon>
    </lineage>
</organism>
<accession>A0A5B7FR15</accession>
<evidence type="ECO:0000313" key="2">
    <source>
        <dbReference type="EMBL" id="MPC46804.1"/>
    </source>
</evidence>
<feature type="region of interest" description="Disordered" evidence="1">
    <location>
        <begin position="1"/>
        <end position="24"/>
    </location>
</feature>
<proteinExistence type="predicted"/>
<protein>
    <submittedName>
        <fullName evidence="2">Uncharacterized protein</fullName>
    </submittedName>
</protein>
<dbReference type="AlphaFoldDB" id="A0A5B7FR15"/>
<comment type="caution">
    <text evidence="2">The sequence shown here is derived from an EMBL/GenBank/DDBJ whole genome shotgun (WGS) entry which is preliminary data.</text>
</comment>
<gene>
    <name evidence="2" type="ORF">E2C01_040532</name>
</gene>